<dbReference type="EC" id="2.7.7.65" evidence="2"/>
<feature type="domain" description="GGDEF" evidence="5">
    <location>
        <begin position="255"/>
        <end position="389"/>
    </location>
</feature>
<evidence type="ECO:0000256" key="3">
    <source>
        <dbReference type="ARBA" id="ARBA00034247"/>
    </source>
</evidence>
<proteinExistence type="predicted"/>
<keyword evidence="4" id="KW-0472">Membrane</keyword>
<dbReference type="SUPFAM" id="SSF55073">
    <property type="entry name" value="Nucleotide cyclase"/>
    <property type="match status" value="1"/>
</dbReference>
<dbReference type="PANTHER" id="PTHR45138:SF9">
    <property type="entry name" value="DIGUANYLATE CYCLASE DGCM-RELATED"/>
    <property type="match status" value="1"/>
</dbReference>
<dbReference type="PROSITE" id="PS50887">
    <property type="entry name" value="GGDEF"/>
    <property type="match status" value="1"/>
</dbReference>
<dbReference type="EMBL" id="JABERL010000025">
    <property type="protein sequence ID" value="NNH78046.1"/>
    <property type="molecule type" value="Genomic_DNA"/>
</dbReference>
<name>A0A7Y2RFW4_9GAMM</name>
<comment type="cofactor">
    <cofactor evidence="1">
        <name>Mg(2+)</name>
        <dbReference type="ChEBI" id="CHEBI:18420"/>
    </cofactor>
</comment>
<evidence type="ECO:0000313" key="7">
    <source>
        <dbReference type="Proteomes" id="UP000569202"/>
    </source>
</evidence>
<evidence type="ECO:0000313" key="6">
    <source>
        <dbReference type="EMBL" id="NNH78046.1"/>
    </source>
</evidence>
<dbReference type="GO" id="GO:0052621">
    <property type="term" value="F:diguanylate cyclase activity"/>
    <property type="evidence" value="ECO:0007669"/>
    <property type="project" value="UniProtKB-EC"/>
</dbReference>
<keyword evidence="4" id="KW-1133">Transmembrane helix</keyword>
<feature type="transmembrane region" description="Helical" evidence="4">
    <location>
        <begin position="72"/>
        <end position="93"/>
    </location>
</feature>
<dbReference type="InterPro" id="IPR050469">
    <property type="entry name" value="Diguanylate_Cyclase"/>
</dbReference>
<dbReference type="Gene3D" id="3.30.70.270">
    <property type="match status" value="1"/>
</dbReference>
<organism evidence="6 7">
    <name type="scientific">Acinetobacter terrae</name>
    <dbReference type="NCBI Taxonomy" id="2731247"/>
    <lineage>
        <taxon>Bacteria</taxon>
        <taxon>Pseudomonadati</taxon>
        <taxon>Pseudomonadota</taxon>
        <taxon>Gammaproteobacteria</taxon>
        <taxon>Moraxellales</taxon>
        <taxon>Moraxellaceae</taxon>
        <taxon>Acinetobacter</taxon>
        <taxon>Acinetobacter Taxon 24</taxon>
    </lineage>
</organism>
<reference evidence="6 7" key="1">
    <citation type="submission" date="2020-04" db="EMBL/GenBank/DDBJ databases">
        <title>Acinetobacter Taxon 24.</title>
        <authorList>
            <person name="Nemec A."/>
            <person name="Radolfova-Krizova L."/>
            <person name="Higgins P.G."/>
            <person name="Spanelova P."/>
        </authorList>
    </citation>
    <scope>NUCLEOTIDE SEQUENCE [LARGE SCALE GENOMIC DNA]</scope>
    <source>
        <strain evidence="6 7">ANC 5380</strain>
    </source>
</reference>
<evidence type="ECO:0000256" key="1">
    <source>
        <dbReference type="ARBA" id="ARBA00001946"/>
    </source>
</evidence>
<feature type="transmembrane region" description="Helical" evidence="4">
    <location>
        <begin position="100"/>
        <end position="118"/>
    </location>
</feature>
<comment type="catalytic activity">
    <reaction evidence="3">
        <text>2 GTP = 3',3'-c-di-GMP + 2 diphosphate</text>
        <dbReference type="Rhea" id="RHEA:24898"/>
        <dbReference type="ChEBI" id="CHEBI:33019"/>
        <dbReference type="ChEBI" id="CHEBI:37565"/>
        <dbReference type="ChEBI" id="CHEBI:58805"/>
        <dbReference type="EC" id="2.7.7.65"/>
    </reaction>
</comment>
<evidence type="ECO:0000259" key="5">
    <source>
        <dbReference type="PROSITE" id="PS50887"/>
    </source>
</evidence>
<comment type="caution">
    <text evidence="6">The sequence shown here is derived from an EMBL/GenBank/DDBJ whole genome shotgun (WGS) entry which is preliminary data.</text>
</comment>
<evidence type="ECO:0000256" key="4">
    <source>
        <dbReference type="SAM" id="Phobius"/>
    </source>
</evidence>
<feature type="transmembrane region" description="Helical" evidence="4">
    <location>
        <begin position="130"/>
        <end position="146"/>
    </location>
</feature>
<evidence type="ECO:0000256" key="2">
    <source>
        <dbReference type="ARBA" id="ARBA00012528"/>
    </source>
</evidence>
<feature type="transmembrane region" description="Helical" evidence="4">
    <location>
        <begin position="180"/>
        <end position="198"/>
    </location>
</feature>
<dbReference type="NCBIfam" id="TIGR00254">
    <property type="entry name" value="GGDEF"/>
    <property type="match status" value="1"/>
</dbReference>
<protein>
    <recommendedName>
        <fullName evidence="2">diguanylate cyclase</fullName>
        <ecNumber evidence="2">2.7.7.65</ecNumber>
    </recommendedName>
</protein>
<gene>
    <name evidence="6" type="ORF">HLH17_10295</name>
</gene>
<feature type="transmembrane region" description="Helical" evidence="4">
    <location>
        <begin position="153"/>
        <end position="174"/>
    </location>
</feature>
<dbReference type="InterPro" id="IPR043128">
    <property type="entry name" value="Rev_trsase/Diguanyl_cyclase"/>
</dbReference>
<dbReference type="RefSeq" id="WP_171540547.1">
    <property type="nucleotide sequence ID" value="NZ_JABERL010000025.1"/>
</dbReference>
<dbReference type="Proteomes" id="UP000569202">
    <property type="component" value="Unassembled WGS sequence"/>
</dbReference>
<accession>A0A7Y2RFW4</accession>
<dbReference type="AlphaFoldDB" id="A0A7Y2RFW4"/>
<dbReference type="SMART" id="SM00267">
    <property type="entry name" value="GGDEF"/>
    <property type="match status" value="1"/>
</dbReference>
<dbReference type="PANTHER" id="PTHR45138">
    <property type="entry name" value="REGULATORY COMPONENTS OF SENSORY TRANSDUCTION SYSTEM"/>
    <property type="match status" value="1"/>
</dbReference>
<keyword evidence="4" id="KW-0812">Transmembrane</keyword>
<dbReference type="InterPro" id="IPR000160">
    <property type="entry name" value="GGDEF_dom"/>
</dbReference>
<dbReference type="InterPro" id="IPR029787">
    <property type="entry name" value="Nucleotide_cyclase"/>
</dbReference>
<sequence>MIDKYKKESRYSIQEILNRPFARIPSSMEHEFHSYQKDQIFKFLLQVNILAQCAYVFYSIADWYILADIGLLAVWLKLSYTALISLVTILIYTFSQSLKLFDLMLPLSIIGAAAIWFYLLNLSHSPDTPIYLYASLIFVVLANLCVQIRFIPAVVISLIISAVIYTGVYCVVNADWHQIKLFSLIYTPVFMFSLYISWTSTQKSKMLFLHSKLDEINCQALNIIAHPDVLTGLHNRRQFTQLAEQEIQSAQKFAHPICLLMFDVDEFKKINDSYGYDIGDQVLQQIAETSSNILRANDVLARFGGEEFIMLLPRAHLEQTRQIAERLRKAIANSHLITDDGTKLQYTISIGIAEFSVQNPDLNSVIKRADEALYQAKKNGRNQTRGYQPFKP</sequence>
<dbReference type="CDD" id="cd01949">
    <property type="entry name" value="GGDEF"/>
    <property type="match status" value="1"/>
</dbReference>
<dbReference type="FunFam" id="3.30.70.270:FF:000001">
    <property type="entry name" value="Diguanylate cyclase domain protein"/>
    <property type="match status" value="1"/>
</dbReference>
<dbReference type="Pfam" id="PF00990">
    <property type="entry name" value="GGDEF"/>
    <property type="match status" value="1"/>
</dbReference>